<evidence type="ECO:0000313" key="1">
    <source>
        <dbReference type="EMBL" id="MDF3835616.1"/>
    </source>
</evidence>
<organism evidence="1 2">
    <name type="scientific">Cupriavidus basilensis</name>
    <dbReference type="NCBI Taxonomy" id="68895"/>
    <lineage>
        <taxon>Bacteria</taxon>
        <taxon>Pseudomonadati</taxon>
        <taxon>Pseudomonadota</taxon>
        <taxon>Betaproteobacteria</taxon>
        <taxon>Burkholderiales</taxon>
        <taxon>Burkholderiaceae</taxon>
        <taxon>Cupriavidus</taxon>
    </lineage>
</organism>
<reference evidence="1 2" key="1">
    <citation type="submission" date="2023-03" db="EMBL/GenBank/DDBJ databases">
        <title>Draft assemblies of triclosan tolerant bacteria isolated from returned activated sludge.</title>
        <authorList>
            <person name="Van Hamelsveld S."/>
        </authorList>
    </citation>
    <scope>NUCLEOTIDE SEQUENCE [LARGE SCALE GENOMIC DNA]</scope>
    <source>
        <strain evidence="1 2">GW210010_S58</strain>
    </source>
</reference>
<sequence>MTTDIALTLPEEAAAKLRAEFEHFVKLSTGLDSEFTPPGFDDFLRARLLHHDGPLTERAVTRLLSGGEYAWAKRVFNKQLPNAMATLLRDAQRFGYGLAVRYEWTPQERLAHARDWARQILEDAGSDLAFTDPLASQLATSAVEIRALEEQMQTPAWRVAESLRRRVYDTMYMVQTERAAGAARSRLGELRAVLGLSMDYGSVSADEAVRVMEQVEQTCPHLFREEPDDLFARVAAWLRRVLVQ</sequence>
<evidence type="ECO:0000313" key="2">
    <source>
        <dbReference type="Proteomes" id="UP001216674"/>
    </source>
</evidence>
<name>A0ABT6AV76_9BURK</name>
<dbReference type="RefSeq" id="WP_017229176.1">
    <property type="nucleotide sequence ID" value="NZ_JARJLM010000369.1"/>
</dbReference>
<dbReference type="Pfam" id="PF13317">
    <property type="entry name" value="DUF4088"/>
    <property type="match status" value="1"/>
</dbReference>
<comment type="caution">
    <text evidence="1">The sequence shown here is derived from an EMBL/GenBank/DDBJ whole genome shotgun (WGS) entry which is preliminary data.</text>
</comment>
<dbReference type="InterPro" id="IPR025146">
    <property type="entry name" value="DUF4088"/>
</dbReference>
<dbReference type="EMBL" id="JARJLM010000369">
    <property type="protein sequence ID" value="MDF3835616.1"/>
    <property type="molecule type" value="Genomic_DNA"/>
</dbReference>
<gene>
    <name evidence="1" type="ORF">P3W85_22060</name>
</gene>
<protein>
    <submittedName>
        <fullName evidence="1">DUF4088 family protein</fullName>
    </submittedName>
</protein>
<accession>A0ABT6AV76</accession>
<keyword evidence="2" id="KW-1185">Reference proteome</keyword>
<dbReference type="Proteomes" id="UP001216674">
    <property type="component" value="Unassembled WGS sequence"/>
</dbReference>
<proteinExistence type="predicted"/>